<evidence type="ECO:0000313" key="1">
    <source>
        <dbReference type="EMBL" id="CAE1242246.1"/>
    </source>
</evidence>
<dbReference type="NCBIfam" id="TIGR00322">
    <property type="entry name" value="diphth2_R"/>
    <property type="match status" value="1"/>
</dbReference>
<dbReference type="GO" id="GO:0090560">
    <property type="term" value="F:2-(3-amino-3-carboxypropyl)histidine synthase activity"/>
    <property type="evidence" value="ECO:0007669"/>
    <property type="project" value="InterPro"/>
</dbReference>
<name>A0A812BQB4_ACAPH</name>
<evidence type="ECO:0000313" key="2">
    <source>
        <dbReference type="Proteomes" id="UP000597762"/>
    </source>
</evidence>
<keyword evidence="2" id="KW-1185">Reference proteome</keyword>
<protein>
    <submittedName>
        <fullName evidence="1">DPH2</fullName>
    </submittedName>
</protein>
<dbReference type="SFLD" id="SFLDS00032">
    <property type="entry name" value="Radical_SAM_3-amino-3-carboxyp"/>
    <property type="match status" value="2"/>
</dbReference>
<dbReference type="Proteomes" id="UP000597762">
    <property type="component" value="Unassembled WGS sequence"/>
</dbReference>
<dbReference type="FunFam" id="3.40.50.11840:FF:000002">
    <property type="entry name" value="2-(3-amino-3-carboxypropyl)histidine synthase subunit 2"/>
    <property type="match status" value="1"/>
</dbReference>
<comment type="caution">
    <text evidence="1">The sequence shown here is derived from an EMBL/GenBank/DDBJ whole genome shotgun (WGS) entry which is preliminary data.</text>
</comment>
<dbReference type="AlphaFoldDB" id="A0A812BQB4"/>
<gene>
    <name evidence="1" type="ORF">SPHA_23220</name>
</gene>
<dbReference type="EMBL" id="CAHIKZ030000859">
    <property type="protein sequence ID" value="CAE1242246.1"/>
    <property type="molecule type" value="Genomic_DNA"/>
</dbReference>
<dbReference type="Gene3D" id="3.40.50.11840">
    <property type="entry name" value="Diphthamide synthesis DPH1/DPH2 domain 1"/>
    <property type="match status" value="1"/>
</dbReference>
<dbReference type="OrthoDB" id="449241at2759"/>
<dbReference type="InterPro" id="IPR016435">
    <property type="entry name" value="DPH1/DPH2"/>
</dbReference>
<organism evidence="1 2">
    <name type="scientific">Acanthosepion pharaonis</name>
    <name type="common">Pharaoh cuttlefish</name>
    <name type="synonym">Sepia pharaonis</name>
    <dbReference type="NCBI Taxonomy" id="158019"/>
    <lineage>
        <taxon>Eukaryota</taxon>
        <taxon>Metazoa</taxon>
        <taxon>Spiralia</taxon>
        <taxon>Lophotrochozoa</taxon>
        <taxon>Mollusca</taxon>
        <taxon>Cephalopoda</taxon>
        <taxon>Coleoidea</taxon>
        <taxon>Decapodiformes</taxon>
        <taxon>Sepiida</taxon>
        <taxon>Sepiina</taxon>
        <taxon>Sepiidae</taxon>
        <taxon>Acanthosepion</taxon>
    </lineage>
</organism>
<reference evidence="1" key="1">
    <citation type="submission" date="2021-01" db="EMBL/GenBank/DDBJ databases">
        <authorList>
            <person name="Li R."/>
            <person name="Bekaert M."/>
        </authorList>
    </citation>
    <scope>NUCLEOTIDE SEQUENCE</scope>
    <source>
        <strain evidence="1">Farmed</strain>
    </source>
</reference>
<accession>A0A812BQB4</accession>
<dbReference type="GO" id="GO:0017183">
    <property type="term" value="P:protein histidyl modification to diphthamide"/>
    <property type="evidence" value="ECO:0007669"/>
    <property type="project" value="InterPro"/>
</dbReference>
<proteinExistence type="predicted"/>
<sequence>MCDHDDFTNGDSAGVSLTPIAFSSTSSGDNHIQLTVEPTISDPGELIKKYKLEKCCQWINDNNFQRISLQFPDELLVDAAAITSWLGENVSGQVFILGDTSYGSCCVDEVAAQHYNADSIIHFGYACLNPTKRLPVFFIFDEQALDVADCCDKFYNCFPDHESNVIIYYDVRYSYAIGELQTYLESYKNVVITELDIPQNDRKSDCDSKVQHFSKCRRLFTIPESESIEDYSIYFIGEPENTLIDSKEFYQPVVTPFEVEMALNPAREWTGDYYTDFTLLLPGAACYVPLPDEPFDNTDVSLITGKIRTLGEDAEHPESSNVILIRPDALSVTTVNAKTAGEFLTQRSWQGLEQNLGETPITKAVEGDAGIAWSYTHEMLPSEKD</sequence>
<dbReference type="Pfam" id="PF01866">
    <property type="entry name" value="Diphthamide_syn"/>
    <property type="match status" value="2"/>
</dbReference>
<dbReference type="InterPro" id="IPR042263">
    <property type="entry name" value="DPH1/DPH2_1"/>
</dbReference>
<dbReference type="PANTHER" id="PTHR10762">
    <property type="entry name" value="DIPHTHAMIDE BIOSYNTHESIS PROTEIN"/>
    <property type="match status" value="1"/>
</dbReference>
<dbReference type="PANTHER" id="PTHR10762:SF2">
    <property type="entry name" value="2-(3-AMINO-3-CARBOXYPROPYL)HISTIDINE SYNTHASE SUBUNIT 2"/>
    <property type="match status" value="1"/>
</dbReference>